<dbReference type="STRING" id="1194083.BN12_1050008"/>
<evidence type="ECO:0000256" key="3">
    <source>
        <dbReference type="ARBA" id="ARBA00023163"/>
    </source>
</evidence>
<dbReference type="SUPFAM" id="SSF46689">
    <property type="entry name" value="Homeodomain-like"/>
    <property type="match status" value="1"/>
</dbReference>
<evidence type="ECO:0000313" key="7">
    <source>
        <dbReference type="Proteomes" id="UP000035721"/>
    </source>
</evidence>
<evidence type="ECO:0000313" key="6">
    <source>
        <dbReference type="EMBL" id="CCH76094.1"/>
    </source>
</evidence>
<dbReference type="InterPro" id="IPR001647">
    <property type="entry name" value="HTH_TetR"/>
</dbReference>
<proteinExistence type="predicted"/>
<dbReference type="InterPro" id="IPR036271">
    <property type="entry name" value="Tet_transcr_reg_TetR-rel_C_sf"/>
</dbReference>
<organism evidence="6 7">
    <name type="scientific">Nostocoides japonicum T1-X7</name>
    <dbReference type="NCBI Taxonomy" id="1194083"/>
    <lineage>
        <taxon>Bacteria</taxon>
        <taxon>Bacillati</taxon>
        <taxon>Actinomycetota</taxon>
        <taxon>Actinomycetes</taxon>
        <taxon>Micrococcales</taxon>
        <taxon>Intrasporangiaceae</taxon>
        <taxon>Nostocoides</taxon>
    </lineage>
</organism>
<dbReference type="EMBL" id="CAJB01000008">
    <property type="protein sequence ID" value="CCH76094.1"/>
    <property type="molecule type" value="Genomic_DNA"/>
</dbReference>
<keyword evidence="1" id="KW-0805">Transcription regulation</keyword>
<keyword evidence="2 4" id="KW-0238">DNA-binding</keyword>
<dbReference type="Proteomes" id="UP000035721">
    <property type="component" value="Unassembled WGS sequence"/>
</dbReference>
<comment type="caution">
    <text evidence="6">The sequence shown here is derived from an EMBL/GenBank/DDBJ whole genome shotgun (WGS) entry which is preliminary data.</text>
</comment>
<dbReference type="Gene3D" id="1.10.10.60">
    <property type="entry name" value="Homeodomain-like"/>
    <property type="match status" value="1"/>
</dbReference>
<sequence length="212" mass="23218">MDLDDAVRPSRRRGAELETALIEAAWDELVAGGYDAFTFEGVAARAGTSRPVIYRRWPDKPSLVRAALVHGFGRDRVEVPDTGSLREDLIELLRRANTRRAPVIPLMSVLIAGYFQATGTTFAELHRELVAGRTQSIDVLIERAVARGELDRAPSPRVTALPFDLFRHQLLMTLAPLTEADILGIVDEVFLPLARGAGPVTRRSRGGGPRSA</sequence>
<dbReference type="Gene3D" id="1.10.357.10">
    <property type="entry name" value="Tetracycline Repressor, domain 2"/>
    <property type="match status" value="1"/>
</dbReference>
<dbReference type="PANTHER" id="PTHR30055">
    <property type="entry name" value="HTH-TYPE TRANSCRIPTIONAL REGULATOR RUTR"/>
    <property type="match status" value="1"/>
</dbReference>
<dbReference type="GO" id="GO:0003700">
    <property type="term" value="F:DNA-binding transcription factor activity"/>
    <property type="evidence" value="ECO:0007669"/>
    <property type="project" value="TreeGrafter"/>
</dbReference>
<dbReference type="InterPro" id="IPR050109">
    <property type="entry name" value="HTH-type_TetR-like_transc_reg"/>
</dbReference>
<feature type="DNA-binding region" description="H-T-H motif" evidence="4">
    <location>
        <begin position="38"/>
        <end position="57"/>
    </location>
</feature>
<feature type="domain" description="HTH tetR-type" evidence="5">
    <location>
        <begin position="15"/>
        <end position="75"/>
    </location>
</feature>
<dbReference type="InterPro" id="IPR009057">
    <property type="entry name" value="Homeodomain-like_sf"/>
</dbReference>
<dbReference type="Pfam" id="PF16859">
    <property type="entry name" value="TetR_C_11"/>
    <property type="match status" value="1"/>
</dbReference>
<dbReference type="AlphaFoldDB" id="A0A077LVS4"/>
<evidence type="ECO:0000256" key="4">
    <source>
        <dbReference type="PROSITE-ProRule" id="PRU00335"/>
    </source>
</evidence>
<evidence type="ECO:0000256" key="1">
    <source>
        <dbReference type="ARBA" id="ARBA00023015"/>
    </source>
</evidence>
<dbReference type="InterPro" id="IPR011075">
    <property type="entry name" value="TetR_C"/>
</dbReference>
<evidence type="ECO:0000259" key="5">
    <source>
        <dbReference type="PROSITE" id="PS50977"/>
    </source>
</evidence>
<keyword evidence="7" id="KW-1185">Reference proteome</keyword>
<dbReference type="Pfam" id="PF00440">
    <property type="entry name" value="TetR_N"/>
    <property type="match status" value="1"/>
</dbReference>
<dbReference type="PROSITE" id="PS50977">
    <property type="entry name" value="HTH_TETR_2"/>
    <property type="match status" value="1"/>
</dbReference>
<name>A0A077LVS4_9MICO</name>
<protein>
    <submittedName>
        <fullName evidence="6">Transcriptional regulator, TetR family</fullName>
    </submittedName>
</protein>
<accession>A0A077LVS4</accession>
<keyword evidence="3" id="KW-0804">Transcription</keyword>
<dbReference type="OrthoDB" id="9796019at2"/>
<dbReference type="RefSeq" id="WP_048552770.1">
    <property type="nucleotide sequence ID" value="NZ_HF570958.1"/>
</dbReference>
<evidence type="ECO:0000256" key="2">
    <source>
        <dbReference type="ARBA" id="ARBA00023125"/>
    </source>
</evidence>
<dbReference type="SUPFAM" id="SSF48498">
    <property type="entry name" value="Tetracyclin repressor-like, C-terminal domain"/>
    <property type="match status" value="1"/>
</dbReference>
<gene>
    <name evidence="6" type="ORF">BN12_1050008</name>
</gene>
<dbReference type="GO" id="GO:0000976">
    <property type="term" value="F:transcription cis-regulatory region binding"/>
    <property type="evidence" value="ECO:0007669"/>
    <property type="project" value="TreeGrafter"/>
</dbReference>
<reference evidence="6 7" key="1">
    <citation type="journal article" date="2013" name="ISME J.">
        <title>A metabolic model for members of the genus Tetrasphaera involved in enhanced biological phosphorus removal.</title>
        <authorList>
            <person name="Kristiansen R."/>
            <person name="Nguyen H.T.T."/>
            <person name="Saunders A.M."/>
            <person name="Nielsen J.L."/>
            <person name="Wimmer R."/>
            <person name="Le V.Q."/>
            <person name="McIlroy S.J."/>
            <person name="Petrovski S."/>
            <person name="Seviour R.J."/>
            <person name="Calteau A."/>
            <person name="Nielsen K.L."/>
            <person name="Nielsen P.H."/>
        </authorList>
    </citation>
    <scope>NUCLEOTIDE SEQUENCE [LARGE SCALE GENOMIC DNA]</scope>
    <source>
        <strain evidence="6 7">T1-X7</strain>
    </source>
</reference>
<dbReference type="PANTHER" id="PTHR30055:SF148">
    <property type="entry name" value="TETR-FAMILY TRANSCRIPTIONAL REGULATOR"/>
    <property type="match status" value="1"/>
</dbReference>